<name>A0A165TJ15_9APHY</name>
<dbReference type="InterPro" id="IPR008979">
    <property type="entry name" value="Galactose-bd-like_sf"/>
</dbReference>
<protein>
    <submittedName>
        <fullName evidence="7">CIA30-domain-containing protein</fullName>
    </submittedName>
</protein>
<comment type="similarity">
    <text evidence="2">Belongs to the CIA30 family.</text>
</comment>
<gene>
    <name evidence="7" type="ORF">DAEQUDRAFT_721568</name>
</gene>
<evidence type="ECO:0000256" key="1">
    <source>
        <dbReference type="ARBA" id="ARBA00004173"/>
    </source>
</evidence>
<accession>A0A165TJ15</accession>
<feature type="domain" description="NADH:ubiquinone oxidoreductase intermediate-associated protein 30" evidence="6">
    <location>
        <begin position="41"/>
        <end position="235"/>
    </location>
</feature>
<keyword evidence="4" id="KW-0143">Chaperone</keyword>
<dbReference type="GO" id="GO:0005739">
    <property type="term" value="C:mitochondrion"/>
    <property type="evidence" value="ECO:0007669"/>
    <property type="project" value="UniProtKB-SubCell"/>
</dbReference>
<evidence type="ECO:0000259" key="6">
    <source>
        <dbReference type="Pfam" id="PF08547"/>
    </source>
</evidence>
<organism evidence="7 8">
    <name type="scientific">Daedalea quercina L-15889</name>
    <dbReference type="NCBI Taxonomy" id="1314783"/>
    <lineage>
        <taxon>Eukaryota</taxon>
        <taxon>Fungi</taxon>
        <taxon>Dikarya</taxon>
        <taxon>Basidiomycota</taxon>
        <taxon>Agaricomycotina</taxon>
        <taxon>Agaricomycetes</taxon>
        <taxon>Polyporales</taxon>
        <taxon>Fomitopsis</taxon>
    </lineage>
</organism>
<feature type="region of interest" description="Disordered" evidence="5">
    <location>
        <begin position="245"/>
        <end position="267"/>
    </location>
</feature>
<dbReference type="OrthoDB" id="42561at2759"/>
<dbReference type="PANTHER" id="PTHR13194">
    <property type="entry name" value="COMPLEX I INTERMEDIATE-ASSOCIATED PROTEIN 30"/>
    <property type="match status" value="1"/>
</dbReference>
<keyword evidence="8" id="KW-1185">Reference proteome</keyword>
<evidence type="ECO:0000313" key="7">
    <source>
        <dbReference type="EMBL" id="KZT73512.1"/>
    </source>
</evidence>
<dbReference type="InterPro" id="IPR013857">
    <property type="entry name" value="NADH-UbQ_OxRdtase-assoc_prot30"/>
</dbReference>
<dbReference type="PANTHER" id="PTHR13194:SF18">
    <property type="entry name" value="COMPLEX I INTERMEDIATE-ASSOCIATED PROTEIN 30, MITOCHONDRIAL"/>
    <property type="match status" value="1"/>
</dbReference>
<proteinExistence type="inferred from homology"/>
<dbReference type="AlphaFoldDB" id="A0A165TJ15"/>
<evidence type="ECO:0000313" key="8">
    <source>
        <dbReference type="Proteomes" id="UP000076727"/>
    </source>
</evidence>
<dbReference type="STRING" id="1314783.A0A165TJ15"/>
<evidence type="ECO:0000256" key="4">
    <source>
        <dbReference type="ARBA" id="ARBA00023186"/>
    </source>
</evidence>
<evidence type="ECO:0000256" key="2">
    <source>
        <dbReference type="ARBA" id="ARBA00007884"/>
    </source>
</evidence>
<keyword evidence="3" id="KW-0496">Mitochondrion</keyword>
<evidence type="ECO:0000256" key="3">
    <source>
        <dbReference type="ARBA" id="ARBA00023128"/>
    </source>
</evidence>
<dbReference type="EMBL" id="KV429036">
    <property type="protein sequence ID" value="KZT73512.1"/>
    <property type="molecule type" value="Genomic_DNA"/>
</dbReference>
<dbReference type="GO" id="GO:0010257">
    <property type="term" value="P:NADH dehydrogenase complex assembly"/>
    <property type="evidence" value="ECO:0007669"/>
    <property type="project" value="TreeGrafter"/>
</dbReference>
<evidence type="ECO:0000256" key="5">
    <source>
        <dbReference type="SAM" id="MobiDB-lite"/>
    </source>
</evidence>
<dbReference type="Proteomes" id="UP000076727">
    <property type="component" value="Unassembled WGS sequence"/>
</dbReference>
<dbReference type="GO" id="GO:0051082">
    <property type="term" value="F:unfolded protein binding"/>
    <property type="evidence" value="ECO:0007669"/>
    <property type="project" value="TreeGrafter"/>
</dbReference>
<dbReference type="InterPro" id="IPR039131">
    <property type="entry name" value="NDUFAF1"/>
</dbReference>
<dbReference type="GO" id="GO:0006120">
    <property type="term" value="P:mitochondrial electron transport, NADH to ubiquinone"/>
    <property type="evidence" value="ECO:0007669"/>
    <property type="project" value="TreeGrafter"/>
</dbReference>
<reference evidence="7 8" key="1">
    <citation type="journal article" date="2016" name="Mol. Biol. Evol.">
        <title>Comparative Genomics of Early-Diverging Mushroom-Forming Fungi Provides Insights into the Origins of Lignocellulose Decay Capabilities.</title>
        <authorList>
            <person name="Nagy L.G."/>
            <person name="Riley R."/>
            <person name="Tritt A."/>
            <person name="Adam C."/>
            <person name="Daum C."/>
            <person name="Floudas D."/>
            <person name="Sun H."/>
            <person name="Yadav J.S."/>
            <person name="Pangilinan J."/>
            <person name="Larsson K.H."/>
            <person name="Matsuura K."/>
            <person name="Barry K."/>
            <person name="Labutti K."/>
            <person name="Kuo R."/>
            <person name="Ohm R.A."/>
            <person name="Bhattacharya S.S."/>
            <person name="Shirouzu T."/>
            <person name="Yoshinaga Y."/>
            <person name="Martin F.M."/>
            <person name="Grigoriev I.V."/>
            <person name="Hibbett D.S."/>
        </authorList>
    </citation>
    <scope>NUCLEOTIDE SEQUENCE [LARGE SCALE GENOMIC DNA]</scope>
    <source>
        <strain evidence="7 8">L-15889</strain>
    </source>
</reference>
<comment type="subcellular location">
    <subcellularLocation>
        <location evidence="1">Mitochondrion</location>
    </subcellularLocation>
</comment>
<dbReference type="Pfam" id="PF08547">
    <property type="entry name" value="CIA30"/>
    <property type="match status" value="1"/>
</dbReference>
<dbReference type="SUPFAM" id="SSF49785">
    <property type="entry name" value="Galactose-binding domain-like"/>
    <property type="match status" value="1"/>
</dbReference>
<sequence length="267" mass="29783">MAVSRLSAYLNRSSKLLRENTSRVLRMSGADEPFRAPITLFNFNSQEDIQQFATGCDGDVGGTSTVNFALDESTASPSTSNEKLAELRRPTAKFWGDMRLGVRQGLEGRIRGGYAGFRSKPRTSLFGELSDDVSMHKYLALRVRAAGHPRTRNSYYVNIQTDGPITTDLWQHRLYFRRDDGGWEDVFIPFDAFVLTNVGEVSYDQIQMYRERVRTVGVSLLGGNSGVEGPYELGIDSIFAVNEEDVPPDAAPKHESSDGTQWERPAV</sequence>